<evidence type="ECO:0000256" key="1">
    <source>
        <dbReference type="SAM" id="MobiDB-lite"/>
    </source>
</evidence>
<evidence type="ECO:0000313" key="3">
    <source>
        <dbReference type="EMBL" id="CAC5393292.1"/>
    </source>
</evidence>
<name>A0A6J8CCS7_MYTCO</name>
<feature type="compositionally biased region" description="Low complexity" evidence="1">
    <location>
        <begin position="110"/>
        <end position="120"/>
    </location>
</feature>
<proteinExistence type="predicted"/>
<keyword evidence="2" id="KW-1133">Transmembrane helix</keyword>
<dbReference type="EMBL" id="CACVKT020005120">
    <property type="protein sequence ID" value="CAC5393292.1"/>
    <property type="molecule type" value="Genomic_DNA"/>
</dbReference>
<keyword evidence="2" id="KW-0472">Membrane</keyword>
<accession>A0A6J8CCS7</accession>
<keyword evidence="2" id="KW-0812">Transmembrane</keyword>
<reference evidence="3 4" key="1">
    <citation type="submission" date="2020-06" db="EMBL/GenBank/DDBJ databases">
        <authorList>
            <person name="Li R."/>
            <person name="Bekaert M."/>
        </authorList>
    </citation>
    <scope>NUCLEOTIDE SEQUENCE [LARGE SCALE GENOMIC DNA]</scope>
    <source>
        <strain evidence="4">wild</strain>
    </source>
</reference>
<protein>
    <submittedName>
        <fullName evidence="3">Uncharacterized protein</fullName>
    </submittedName>
</protein>
<gene>
    <name evidence="3" type="ORF">MCOR_28162</name>
</gene>
<dbReference type="AlphaFoldDB" id="A0A6J8CCS7"/>
<feature type="transmembrane region" description="Helical" evidence="2">
    <location>
        <begin position="68"/>
        <end position="89"/>
    </location>
</feature>
<evidence type="ECO:0000256" key="2">
    <source>
        <dbReference type="SAM" id="Phobius"/>
    </source>
</evidence>
<feature type="region of interest" description="Disordered" evidence="1">
    <location>
        <begin position="95"/>
        <end position="141"/>
    </location>
</feature>
<evidence type="ECO:0000313" key="4">
    <source>
        <dbReference type="Proteomes" id="UP000507470"/>
    </source>
</evidence>
<feature type="compositionally biased region" description="Basic and acidic residues" evidence="1">
    <location>
        <begin position="95"/>
        <end position="109"/>
    </location>
</feature>
<sequence>MSLDIVKHHTNGIYYEVYMVKRLANSINCNGDLEVTCQLIKNYSIAIENKLLCKSEALTDDSGEEIELLVGSLSVLLNVVIMVIAFRLLKEEFKRRESKQKDDTNKDVESSYSSTPSSTDASKHDSSPSKPSSCRNEQCEPFLSPEKDLSFNVKCEEQEKYTRQ</sequence>
<organism evidence="3 4">
    <name type="scientific">Mytilus coruscus</name>
    <name type="common">Sea mussel</name>
    <dbReference type="NCBI Taxonomy" id="42192"/>
    <lineage>
        <taxon>Eukaryota</taxon>
        <taxon>Metazoa</taxon>
        <taxon>Spiralia</taxon>
        <taxon>Lophotrochozoa</taxon>
        <taxon>Mollusca</taxon>
        <taxon>Bivalvia</taxon>
        <taxon>Autobranchia</taxon>
        <taxon>Pteriomorphia</taxon>
        <taxon>Mytilida</taxon>
        <taxon>Mytiloidea</taxon>
        <taxon>Mytilidae</taxon>
        <taxon>Mytilinae</taxon>
        <taxon>Mytilus</taxon>
    </lineage>
</organism>
<keyword evidence="4" id="KW-1185">Reference proteome</keyword>
<dbReference type="Proteomes" id="UP000507470">
    <property type="component" value="Unassembled WGS sequence"/>
</dbReference>